<evidence type="ECO:0000313" key="2">
    <source>
        <dbReference type="EMBL" id="EQB09241.1"/>
    </source>
</evidence>
<dbReference type="Pfam" id="PF00665">
    <property type="entry name" value="rve"/>
    <property type="match status" value="1"/>
</dbReference>
<dbReference type="InterPro" id="IPR048020">
    <property type="entry name" value="Transpos_IS3"/>
</dbReference>
<dbReference type="AlphaFoldDB" id="T0GZ46"/>
<dbReference type="PATRIC" id="fig|1096930.3.peg.2509"/>
<dbReference type="Pfam" id="PF13333">
    <property type="entry name" value="rve_2"/>
    <property type="match status" value="1"/>
</dbReference>
<dbReference type="InterPro" id="IPR012337">
    <property type="entry name" value="RNaseH-like_sf"/>
</dbReference>
<dbReference type="Gene3D" id="3.30.420.10">
    <property type="entry name" value="Ribonuclease H-like superfamily/Ribonuclease H"/>
    <property type="match status" value="1"/>
</dbReference>
<protein>
    <submittedName>
        <fullName evidence="2">Integrase</fullName>
    </submittedName>
</protein>
<proteinExistence type="predicted"/>
<dbReference type="NCBIfam" id="NF033516">
    <property type="entry name" value="transpos_IS3"/>
    <property type="match status" value="1"/>
</dbReference>
<dbReference type="InterPro" id="IPR036397">
    <property type="entry name" value="RNaseH_sf"/>
</dbReference>
<dbReference type="SUPFAM" id="SSF53098">
    <property type="entry name" value="Ribonuclease H-like"/>
    <property type="match status" value="1"/>
</dbReference>
<dbReference type="Pfam" id="PF13276">
    <property type="entry name" value="HTH_21"/>
    <property type="match status" value="1"/>
</dbReference>
<evidence type="ECO:0000259" key="1">
    <source>
        <dbReference type="PROSITE" id="PS50994"/>
    </source>
</evidence>
<dbReference type="PROSITE" id="PS50994">
    <property type="entry name" value="INTEGRASE"/>
    <property type="match status" value="1"/>
</dbReference>
<gene>
    <name evidence="3" type="ORF">L284_12565</name>
    <name evidence="2" type="ORF">L284_20025</name>
</gene>
<name>T0GZ46_9SPHN</name>
<reference evidence="2 4" key="1">
    <citation type="journal article" date="2013" name="Genome Announc.">
        <title>Genome Sequence of Novosphingobium lindaniclasticum LE124T, Isolated from a Hexachlorocyclohexane Dumpsite.</title>
        <authorList>
            <person name="Saxena A."/>
            <person name="Nayyar N."/>
            <person name="Sangwan N."/>
            <person name="Kumari R."/>
            <person name="Khurana J.P."/>
            <person name="Lal R."/>
        </authorList>
    </citation>
    <scope>NUCLEOTIDE SEQUENCE [LARGE SCALE GENOMIC DNA]</scope>
    <source>
        <strain evidence="2 4">LE124</strain>
    </source>
</reference>
<evidence type="ECO:0000313" key="4">
    <source>
        <dbReference type="Proteomes" id="UP000015527"/>
    </source>
</evidence>
<sequence length="296" mass="34296">MSVARRRSKIDPAHQRLSISAQCRLLSISRSAYYYTPVPETDETLALMEVIDATFLDCPWYGSRQMARHLKRIGHDVGRRRARRLMAKMGLTPIYQRPRTSDPHPQHRIYPYLLRKLAIERPNHVWCADVTYIPMRRGFLYLVAIMDWATRKVLAWRLSNTMDAGFCVAALEEALARYGKPEIFNTDQGSQFTSQAFTSVLRKAEVRISMDGRGRWMDNVFIERLWRSLKYECVYLHAFETGSELRTGLARWITYYNTLRPHSGLAGQTPAEAYRRITQSDDGGHAPHHLMTRMAA</sequence>
<dbReference type="eggNOG" id="COG2801">
    <property type="taxonomic scope" value="Bacteria"/>
</dbReference>
<dbReference type="InterPro" id="IPR050900">
    <property type="entry name" value="Transposase_IS3/IS150/IS904"/>
</dbReference>
<keyword evidence="4" id="KW-1185">Reference proteome</keyword>
<dbReference type="GO" id="GO:0015074">
    <property type="term" value="P:DNA integration"/>
    <property type="evidence" value="ECO:0007669"/>
    <property type="project" value="InterPro"/>
</dbReference>
<organism evidence="2 4">
    <name type="scientific">Novosphingobium lindaniclasticum LE124</name>
    <dbReference type="NCBI Taxonomy" id="1096930"/>
    <lineage>
        <taxon>Bacteria</taxon>
        <taxon>Pseudomonadati</taxon>
        <taxon>Pseudomonadota</taxon>
        <taxon>Alphaproteobacteria</taxon>
        <taxon>Sphingomonadales</taxon>
        <taxon>Sphingomonadaceae</taxon>
        <taxon>Novosphingobium</taxon>
    </lineage>
</organism>
<dbReference type="PANTHER" id="PTHR46889">
    <property type="entry name" value="TRANSPOSASE INSF FOR INSERTION SEQUENCE IS3B-RELATED"/>
    <property type="match status" value="1"/>
</dbReference>
<dbReference type="PANTHER" id="PTHR46889:SF4">
    <property type="entry name" value="TRANSPOSASE INSO FOR INSERTION SEQUENCE ELEMENT IS911B-RELATED"/>
    <property type="match status" value="1"/>
</dbReference>
<dbReference type="Proteomes" id="UP000015527">
    <property type="component" value="Unassembled WGS sequence"/>
</dbReference>
<dbReference type="InterPro" id="IPR001584">
    <property type="entry name" value="Integrase_cat-core"/>
</dbReference>
<dbReference type="EMBL" id="ATHL01000077">
    <property type="protein sequence ID" value="EQB15091.1"/>
    <property type="molecule type" value="Genomic_DNA"/>
</dbReference>
<dbReference type="InterPro" id="IPR025948">
    <property type="entry name" value="HTH-like_dom"/>
</dbReference>
<accession>T0GZ46</accession>
<comment type="caution">
    <text evidence="2">The sequence shown here is derived from an EMBL/GenBank/DDBJ whole genome shotgun (WGS) entry which is preliminary data.</text>
</comment>
<evidence type="ECO:0000313" key="3">
    <source>
        <dbReference type="EMBL" id="EQB15091.1"/>
    </source>
</evidence>
<dbReference type="EMBL" id="ATHL01000135">
    <property type="protein sequence ID" value="EQB09241.1"/>
    <property type="molecule type" value="Genomic_DNA"/>
</dbReference>
<feature type="domain" description="Integrase catalytic" evidence="1">
    <location>
        <begin position="118"/>
        <end position="278"/>
    </location>
</feature>
<dbReference type="GO" id="GO:0003676">
    <property type="term" value="F:nucleic acid binding"/>
    <property type="evidence" value="ECO:0007669"/>
    <property type="project" value="InterPro"/>
</dbReference>